<feature type="transmembrane region" description="Helical" evidence="3">
    <location>
        <begin position="97"/>
        <end position="116"/>
    </location>
</feature>
<name>A0A545SST5_9GAMM</name>
<evidence type="ECO:0000256" key="2">
    <source>
        <dbReference type="SAM" id="MobiDB-lite"/>
    </source>
</evidence>
<accession>A0A545SST5</accession>
<dbReference type="AlphaFoldDB" id="A0A545SST5"/>
<sequence>MEKPEVSGDKSHEKSKDSEKSLSIYQSIAYSLPHLSMFWLIAPIAVVQGIYAKYHGLSLTTIAAVLLVAKLFNAITDPIIGYYSDRYRAQKGTRKPYILIGGITFIFSSYFLYVPPENVTTFYFMFWFLAFYLTWTIMEIPHLVWAGEVVKNSTEKTRVYSVRTMAGYLGLLLFYVLPLLPIFETSEITPETLRYSVLAAGALLLPALFLCVKSVPDGYTSNLDKEKTPPLEILKTLAKNKPYVIFILAYVFSGFGAGMWYGLIFIYVDVYLEMGEEFAKIFLLAFFVGIISAPLWYKSATWIGKKATWALAVIILLTTFFYTGTLAPGEASLTELIVLKVLNTLAFTCIGILSPSMLSDIVDYSVLKFGRGIGGSYFAFQTLVTKTNSALASSLALAIAGWYGFDATATAHSEQSIFGLQLGIAWLPPIFAAVSLIFIALTPITEKKHAIIRRRLDALAERADRKVKDTDRGKEGLNIETSKASASASTS</sequence>
<dbReference type="RefSeq" id="WP_142929617.1">
    <property type="nucleotide sequence ID" value="NZ_ML660108.1"/>
</dbReference>
<feature type="region of interest" description="Disordered" evidence="2">
    <location>
        <begin position="463"/>
        <end position="491"/>
    </location>
</feature>
<feature type="transmembrane region" description="Helical" evidence="3">
    <location>
        <begin position="341"/>
        <end position="362"/>
    </location>
</feature>
<dbReference type="GO" id="GO:0005886">
    <property type="term" value="C:plasma membrane"/>
    <property type="evidence" value="ECO:0007669"/>
    <property type="project" value="TreeGrafter"/>
</dbReference>
<dbReference type="PANTHER" id="PTHR11328">
    <property type="entry name" value="MAJOR FACILITATOR SUPERFAMILY DOMAIN-CONTAINING PROTEIN"/>
    <property type="match status" value="1"/>
</dbReference>
<feature type="transmembrane region" description="Helical" evidence="3">
    <location>
        <begin position="383"/>
        <end position="405"/>
    </location>
</feature>
<dbReference type="Pfam" id="PF13347">
    <property type="entry name" value="MFS_2"/>
    <property type="match status" value="1"/>
</dbReference>
<dbReference type="OrthoDB" id="181905at2"/>
<protein>
    <submittedName>
        <fullName evidence="4">MFS transporter</fullName>
    </submittedName>
</protein>
<dbReference type="SUPFAM" id="SSF103473">
    <property type="entry name" value="MFS general substrate transporter"/>
    <property type="match status" value="1"/>
</dbReference>
<evidence type="ECO:0000313" key="5">
    <source>
        <dbReference type="Proteomes" id="UP000319732"/>
    </source>
</evidence>
<dbReference type="Proteomes" id="UP000319732">
    <property type="component" value="Unassembled WGS sequence"/>
</dbReference>
<dbReference type="GO" id="GO:0008643">
    <property type="term" value="P:carbohydrate transport"/>
    <property type="evidence" value="ECO:0007669"/>
    <property type="project" value="InterPro"/>
</dbReference>
<comment type="similarity">
    <text evidence="1">Belongs to the sodium:galactoside symporter (TC 2.A.2) family.</text>
</comment>
<evidence type="ECO:0000256" key="1">
    <source>
        <dbReference type="ARBA" id="ARBA00009617"/>
    </source>
</evidence>
<keyword evidence="5" id="KW-1185">Reference proteome</keyword>
<dbReference type="PANTHER" id="PTHR11328:SF24">
    <property type="entry name" value="MAJOR FACILITATOR SUPERFAMILY (MFS) PROFILE DOMAIN-CONTAINING PROTEIN"/>
    <property type="match status" value="1"/>
</dbReference>
<feature type="compositionally biased region" description="Basic and acidic residues" evidence="2">
    <location>
        <begin position="463"/>
        <end position="477"/>
    </location>
</feature>
<evidence type="ECO:0000313" key="4">
    <source>
        <dbReference type="EMBL" id="TQV68023.1"/>
    </source>
</evidence>
<feature type="transmembrane region" description="Helical" evidence="3">
    <location>
        <begin position="57"/>
        <end position="76"/>
    </location>
</feature>
<feature type="transmembrane region" description="Helical" evidence="3">
    <location>
        <begin position="165"/>
        <end position="183"/>
    </location>
</feature>
<dbReference type="Gene3D" id="1.20.1250.20">
    <property type="entry name" value="MFS general substrate transporter like domains"/>
    <property type="match status" value="1"/>
</dbReference>
<feature type="transmembrane region" description="Helical" evidence="3">
    <location>
        <begin position="278"/>
        <end position="297"/>
    </location>
</feature>
<reference evidence="4 5" key="1">
    <citation type="submission" date="2019-06" db="EMBL/GenBank/DDBJ databases">
        <title>Whole genome sequence for Cellvibrionaceae sp. R142.</title>
        <authorList>
            <person name="Wang G."/>
        </authorList>
    </citation>
    <scope>NUCLEOTIDE SEQUENCE [LARGE SCALE GENOMIC DNA]</scope>
    <source>
        <strain evidence="4 5">R142</strain>
    </source>
</reference>
<feature type="transmembrane region" description="Helical" evidence="3">
    <location>
        <begin position="122"/>
        <end position="144"/>
    </location>
</feature>
<keyword evidence="3" id="KW-0472">Membrane</keyword>
<dbReference type="InterPro" id="IPR036259">
    <property type="entry name" value="MFS_trans_sf"/>
</dbReference>
<feature type="transmembrane region" description="Helical" evidence="3">
    <location>
        <begin position="243"/>
        <end position="266"/>
    </location>
</feature>
<feature type="compositionally biased region" description="Low complexity" evidence="2">
    <location>
        <begin position="481"/>
        <end position="491"/>
    </location>
</feature>
<keyword evidence="3" id="KW-1133">Transmembrane helix</keyword>
<keyword evidence="3" id="KW-0812">Transmembrane</keyword>
<organism evidence="4 5">
    <name type="scientific">Exilibacterium tricleocarpae</name>
    <dbReference type="NCBI Taxonomy" id="2591008"/>
    <lineage>
        <taxon>Bacteria</taxon>
        <taxon>Pseudomonadati</taxon>
        <taxon>Pseudomonadota</taxon>
        <taxon>Gammaproteobacteria</taxon>
        <taxon>Cellvibrionales</taxon>
        <taxon>Cellvibrionaceae</taxon>
        <taxon>Exilibacterium</taxon>
    </lineage>
</organism>
<dbReference type="GO" id="GO:0015293">
    <property type="term" value="F:symporter activity"/>
    <property type="evidence" value="ECO:0007669"/>
    <property type="project" value="InterPro"/>
</dbReference>
<dbReference type="EMBL" id="VHSG01000032">
    <property type="protein sequence ID" value="TQV68023.1"/>
    <property type="molecule type" value="Genomic_DNA"/>
</dbReference>
<evidence type="ECO:0000256" key="3">
    <source>
        <dbReference type="SAM" id="Phobius"/>
    </source>
</evidence>
<comment type="caution">
    <text evidence="4">The sequence shown here is derived from an EMBL/GenBank/DDBJ whole genome shotgun (WGS) entry which is preliminary data.</text>
</comment>
<dbReference type="InterPro" id="IPR039672">
    <property type="entry name" value="MFS_2"/>
</dbReference>
<gene>
    <name evidence="4" type="ORF">FKG94_24635</name>
</gene>
<proteinExistence type="inferred from homology"/>
<feature type="transmembrane region" description="Helical" evidence="3">
    <location>
        <begin position="28"/>
        <end position="51"/>
    </location>
</feature>
<feature type="transmembrane region" description="Helical" evidence="3">
    <location>
        <begin position="309"/>
        <end position="329"/>
    </location>
</feature>
<feature type="transmembrane region" description="Helical" evidence="3">
    <location>
        <begin position="425"/>
        <end position="445"/>
    </location>
</feature>
<feature type="transmembrane region" description="Helical" evidence="3">
    <location>
        <begin position="195"/>
        <end position="212"/>
    </location>
</feature>